<dbReference type="STRING" id="485913.Krac_11163"/>
<sequence>MNDDLVPEERAEEYHQLLTAFRSSSQRRVPITAGEQIQILARVRERLAQATSASTLSDVSTFTPQSPFVVHMPTKHVRKSMRFASNLLVAVVVVGLILGSWALFGAYPFSKGTSASRIVSGSGPAAQTQASGLQASMHVLISGPYFLSELLPVDVSLTNHTHQTVALEGINRTADLCFSSALMVQVTAGSNPSFTFPRLEVGCTNPAFVTEVKPGQTITIHQYVPLTRSREVTLTMGLSSLHLPDPLKGHWPIVHMQVNPQVPQDRALSLQQQQKQVMISIPAGAKAHLLYMQTINCESYFDSGGDHWMPLSTTVLYEPTCPTKRPHWEYIVSAPGYSIVSGNHIT</sequence>
<evidence type="ECO:0000313" key="2">
    <source>
        <dbReference type="EMBL" id="EFH89598.1"/>
    </source>
</evidence>
<accession>D6TJJ1</accession>
<keyword evidence="1" id="KW-1133">Transmembrane helix</keyword>
<comment type="caution">
    <text evidence="2">The sequence shown here is derived from an EMBL/GenBank/DDBJ whole genome shotgun (WGS) entry which is preliminary data.</text>
</comment>
<protein>
    <submittedName>
        <fullName evidence="2">Uncharacterized protein</fullName>
    </submittedName>
</protein>
<dbReference type="InParanoid" id="D6TJJ1"/>
<keyword evidence="3" id="KW-1185">Reference proteome</keyword>
<reference evidence="2 3" key="1">
    <citation type="journal article" date="2011" name="Stand. Genomic Sci.">
        <title>Non-contiguous finished genome sequence and contextual data of the filamentous soil bacterium Ktedonobacter racemifer type strain (SOSP1-21).</title>
        <authorList>
            <person name="Chang Y.J."/>
            <person name="Land M."/>
            <person name="Hauser L."/>
            <person name="Chertkov O."/>
            <person name="Del Rio T.G."/>
            <person name="Nolan M."/>
            <person name="Copeland A."/>
            <person name="Tice H."/>
            <person name="Cheng J.F."/>
            <person name="Lucas S."/>
            <person name="Han C."/>
            <person name="Goodwin L."/>
            <person name="Pitluck S."/>
            <person name="Ivanova N."/>
            <person name="Ovchinikova G."/>
            <person name="Pati A."/>
            <person name="Chen A."/>
            <person name="Palaniappan K."/>
            <person name="Mavromatis K."/>
            <person name="Liolios K."/>
            <person name="Brettin T."/>
            <person name="Fiebig A."/>
            <person name="Rohde M."/>
            <person name="Abt B."/>
            <person name="Goker M."/>
            <person name="Detter J.C."/>
            <person name="Woyke T."/>
            <person name="Bristow J."/>
            <person name="Eisen J.A."/>
            <person name="Markowitz V."/>
            <person name="Hugenholtz P."/>
            <person name="Kyrpides N.C."/>
            <person name="Klenk H.P."/>
            <person name="Lapidus A."/>
        </authorList>
    </citation>
    <scope>NUCLEOTIDE SEQUENCE [LARGE SCALE GENOMIC DNA]</scope>
    <source>
        <strain evidence="3">DSM 44963</strain>
    </source>
</reference>
<organism evidence="2 3">
    <name type="scientific">Ktedonobacter racemifer DSM 44963</name>
    <dbReference type="NCBI Taxonomy" id="485913"/>
    <lineage>
        <taxon>Bacteria</taxon>
        <taxon>Bacillati</taxon>
        <taxon>Chloroflexota</taxon>
        <taxon>Ktedonobacteria</taxon>
        <taxon>Ktedonobacterales</taxon>
        <taxon>Ktedonobacteraceae</taxon>
        <taxon>Ktedonobacter</taxon>
    </lineage>
</organism>
<dbReference type="OrthoDB" id="9845328at2"/>
<dbReference type="EMBL" id="ADVG01000001">
    <property type="protein sequence ID" value="EFH89598.1"/>
    <property type="molecule type" value="Genomic_DNA"/>
</dbReference>
<evidence type="ECO:0000256" key="1">
    <source>
        <dbReference type="SAM" id="Phobius"/>
    </source>
</evidence>
<name>D6TJJ1_KTERA</name>
<keyword evidence="1" id="KW-0812">Transmembrane</keyword>
<keyword evidence="1" id="KW-0472">Membrane</keyword>
<gene>
    <name evidence="2" type="ORF">Krac_11163</name>
</gene>
<dbReference type="AlphaFoldDB" id="D6TJJ1"/>
<proteinExistence type="predicted"/>
<feature type="transmembrane region" description="Helical" evidence="1">
    <location>
        <begin position="87"/>
        <end position="109"/>
    </location>
</feature>
<evidence type="ECO:0000313" key="3">
    <source>
        <dbReference type="Proteomes" id="UP000004508"/>
    </source>
</evidence>
<dbReference type="Proteomes" id="UP000004508">
    <property type="component" value="Unassembled WGS sequence"/>
</dbReference>